<dbReference type="PANTHER" id="PTHR21599">
    <property type="entry name" value="GLYCERATE KINASE"/>
    <property type="match status" value="1"/>
</dbReference>
<dbReference type="Gene3D" id="3.90.1510.10">
    <property type="entry name" value="Glycerate kinase, domain 2"/>
    <property type="match status" value="1"/>
</dbReference>
<gene>
    <name evidence="4" type="ORF">CSOL1703_00014529</name>
</gene>
<dbReference type="NCBIfam" id="TIGR00045">
    <property type="entry name" value="glycerate kinase"/>
    <property type="match status" value="1"/>
</dbReference>
<evidence type="ECO:0008006" key="6">
    <source>
        <dbReference type="Google" id="ProtNLM"/>
    </source>
</evidence>
<dbReference type="PIRSF" id="PIRSF006078">
    <property type="entry name" value="GlxK"/>
    <property type="match status" value="1"/>
</dbReference>
<evidence type="ECO:0000313" key="4">
    <source>
        <dbReference type="EMBL" id="CAH0051876.1"/>
    </source>
</evidence>
<organism evidence="4 5">
    <name type="scientific">Clonostachys solani</name>
    <dbReference type="NCBI Taxonomy" id="160281"/>
    <lineage>
        <taxon>Eukaryota</taxon>
        <taxon>Fungi</taxon>
        <taxon>Dikarya</taxon>
        <taxon>Ascomycota</taxon>
        <taxon>Pezizomycotina</taxon>
        <taxon>Sordariomycetes</taxon>
        <taxon>Hypocreomycetidae</taxon>
        <taxon>Hypocreales</taxon>
        <taxon>Bionectriaceae</taxon>
        <taxon>Clonostachys</taxon>
    </lineage>
</organism>
<dbReference type="AlphaFoldDB" id="A0A9P0EHB9"/>
<evidence type="ECO:0000256" key="3">
    <source>
        <dbReference type="ARBA" id="ARBA00022777"/>
    </source>
</evidence>
<sequence>MTQLRVPPAPNMRVLVCPSGFKGSLEPDAAANCIEAGILAVEPTAEVRKVPLVDGGEGFTRSLVAITGGDIHKVCVTGPVGEPIMSFFGILGPQTDALTATTAPRTAVIEMAAAAGLSLVPSDRRNPGLTTTFGVGELILSALGHGVDRILIGCGDSGTCDGGAGMLQALGARLHDSQGLEIPVALGGESLVDLAAIDLSRVDPRIKDVQIEAAVNWDNVLCGPQGVASVFGPQKGATPEQTQRLSTAMEALGHITGIILGNKEIRFAPGGGASGGLGTGLRLLGTRLRPRYEVIMEYIDLDSLFDDCDLVLTAEGGIDDQTPRGKIPGEIARRAKRHQLPVIAIAGTIGPGARVNYDVGIDAFTCILQRPTTLEDAVMEAEKLTRESAETVMRIVAVGRMLGLVKTVPGSSK</sequence>
<accession>A0A9P0EHB9</accession>
<proteinExistence type="inferred from homology"/>
<name>A0A9P0EHB9_9HYPO</name>
<comment type="similarity">
    <text evidence="1">Belongs to the glycerate kinase type-1 family.</text>
</comment>
<dbReference type="EMBL" id="CABFOC020000042">
    <property type="protein sequence ID" value="CAH0051876.1"/>
    <property type="molecule type" value="Genomic_DNA"/>
</dbReference>
<dbReference type="OrthoDB" id="10262596at2759"/>
<dbReference type="GO" id="GO:0031388">
    <property type="term" value="P:organic acid phosphorylation"/>
    <property type="evidence" value="ECO:0007669"/>
    <property type="project" value="InterPro"/>
</dbReference>
<dbReference type="PANTHER" id="PTHR21599:SF0">
    <property type="entry name" value="GLYCERATE KINASE"/>
    <property type="match status" value="1"/>
</dbReference>
<dbReference type="InterPro" id="IPR018197">
    <property type="entry name" value="Glycerate_kinase_RE-like"/>
</dbReference>
<dbReference type="Pfam" id="PF02595">
    <property type="entry name" value="Gly_kinase"/>
    <property type="match status" value="1"/>
</dbReference>
<evidence type="ECO:0000313" key="5">
    <source>
        <dbReference type="Proteomes" id="UP000775872"/>
    </source>
</evidence>
<protein>
    <recommendedName>
        <fullName evidence="6">Glycerate kinase</fullName>
    </recommendedName>
</protein>
<dbReference type="InterPro" id="IPR018193">
    <property type="entry name" value="Glyc_kinase_flavodox-like_fold"/>
</dbReference>
<comment type="caution">
    <text evidence="4">The sequence shown here is derived from an EMBL/GenBank/DDBJ whole genome shotgun (WGS) entry which is preliminary data.</text>
</comment>
<dbReference type="SUPFAM" id="SSF110738">
    <property type="entry name" value="Glycerate kinase I"/>
    <property type="match status" value="1"/>
</dbReference>
<dbReference type="InterPro" id="IPR036129">
    <property type="entry name" value="Glycerate_kinase_sf"/>
</dbReference>
<reference evidence="4" key="1">
    <citation type="submission" date="2021-10" db="EMBL/GenBank/DDBJ databases">
        <authorList>
            <person name="Piombo E."/>
        </authorList>
    </citation>
    <scope>NUCLEOTIDE SEQUENCE</scope>
</reference>
<dbReference type="InterPro" id="IPR004381">
    <property type="entry name" value="Glycerate_kinase"/>
</dbReference>
<keyword evidence="3" id="KW-0418">Kinase</keyword>
<dbReference type="GO" id="GO:0008887">
    <property type="term" value="F:glycerate kinase activity"/>
    <property type="evidence" value="ECO:0007669"/>
    <property type="project" value="InterPro"/>
</dbReference>
<keyword evidence="2" id="KW-0808">Transferase</keyword>
<dbReference type="Gene3D" id="3.40.50.10350">
    <property type="entry name" value="Glycerate kinase, domain 1"/>
    <property type="match status" value="1"/>
</dbReference>
<dbReference type="Proteomes" id="UP000775872">
    <property type="component" value="Unassembled WGS sequence"/>
</dbReference>
<evidence type="ECO:0000256" key="2">
    <source>
        <dbReference type="ARBA" id="ARBA00022679"/>
    </source>
</evidence>
<keyword evidence="5" id="KW-1185">Reference proteome</keyword>
<evidence type="ECO:0000256" key="1">
    <source>
        <dbReference type="ARBA" id="ARBA00006284"/>
    </source>
</evidence>